<dbReference type="AlphaFoldDB" id="A0A1E1XJ60"/>
<sequence>LQKKVLRIFEQYHGPPELLRTRPLFLKYKMLKANQVYYFKLLQYIKKAKPYRVQHSNAAPAYTLRRETLRPPKVRMNYGRQLIEYQTANLLNKIQELRDLSANVSKNTLKALLLDNNLEFT</sequence>
<feature type="non-terminal residue" evidence="1">
    <location>
        <position position="1"/>
    </location>
</feature>
<reference evidence="1" key="2">
    <citation type="journal article" date="2017" name="Front. Cell. Infect. Microbiol.">
        <title>Analysis of the Salivary Gland Transcriptome of Unfed and Partially Fed Amblyomma sculptum Ticks and Descriptive Proteome of the Saliva.</title>
        <authorList>
            <person name="Esteves E."/>
            <person name="Maruyama S.R."/>
            <person name="Kawahara R."/>
            <person name="Fujita A."/>
            <person name="Martins L.A."/>
            <person name="Righi A.A."/>
            <person name="Costa F.B."/>
            <person name="Palmisano G."/>
            <person name="Labruna M.B."/>
            <person name="Sa-Nunes A."/>
            <person name="Ribeiro J.M.C."/>
            <person name="Fogaca A.C."/>
        </authorList>
    </citation>
    <scope>NUCLEOTIDE SEQUENCE</scope>
</reference>
<accession>A0A1E1XJ60</accession>
<organism evidence="1">
    <name type="scientific">Amblyomma sculptum</name>
    <name type="common">Tick</name>
    <dbReference type="NCBI Taxonomy" id="1581419"/>
    <lineage>
        <taxon>Eukaryota</taxon>
        <taxon>Metazoa</taxon>
        <taxon>Ecdysozoa</taxon>
        <taxon>Arthropoda</taxon>
        <taxon>Chelicerata</taxon>
        <taxon>Arachnida</taxon>
        <taxon>Acari</taxon>
        <taxon>Parasitiformes</taxon>
        <taxon>Ixodida</taxon>
        <taxon>Ixodoidea</taxon>
        <taxon>Ixodidae</taxon>
        <taxon>Amblyomminae</taxon>
        <taxon>Amblyomma</taxon>
    </lineage>
</organism>
<protein>
    <submittedName>
        <fullName evidence="1">Uncharacterized protein</fullName>
    </submittedName>
</protein>
<evidence type="ECO:0000313" key="1">
    <source>
        <dbReference type="EMBL" id="JAT99254.1"/>
    </source>
</evidence>
<name>A0A1E1XJ60_AMBSC</name>
<proteinExistence type="evidence at transcript level"/>
<reference evidence="1" key="1">
    <citation type="submission" date="2016-09" db="EMBL/GenBank/DDBJ databases">
        <authorList>
            <person name="Capua I."/>
            <person name="De Benedictis P."/>
            <person name="Joannis T."/>
            <person name="Lombin L.H."/>
            <person name="Cattoli G."/>
        </authorList>
    </citation>
    <scope>NUCLEOTIDE SEQUENCE</scope>
</reference>
<dbReference type="EMBL" id="GFAA01004180">
    <property type="protein sequence ID" value="JAT99254.1"/>
    <property type="molecule type" value="mRNA"/>
</dbReference>